<evidence type="ECO:0000313" key="2">
    <source>
        <dbReference type="EMBL" id="RZC65725.1"/>
    </source>
</evidence>
<organism evidence="2 3">
    <name type="scientific">Papaver somniferum</name>
    <name type="common">Opium poppy</name>
    <dbReference type="NCBI Taxonomy" id="3469"/>
    <lineage>
        <taxon>Eukaryota</taxon>
        <taxon>Viridiplantae</taxon>
        <taxon>Streptophyta</taxon>
        <taxon>Embryophyta</taxon>
        <taxon>Tracheophyta</taxon>
        <taxon>Spermatophyta</taxon>
        <taxon>Magnoliopsida</taxon>
        <taxon>Ranunculales</taxon>
        <taxon>Papaveraceae</taxon>
        <taxon>Papaveroideae</taxon>
        <taxon>Papaver</taxon>
    </lineage>
</organism>
<proteinExistence type="predicted"/>
<dbReference type="Proteomes" id="UP000316621">
    <property type="component" value="Chromosome 6"/>
</dbReference>
<feature type="region of interest" description="Disordered" evidence="1">
    <location>
        <begin position="431"/>
        <end position="454"/>
    </location>
</feature>
<feature type="compositionally biased region" description="Polar residues" evidence="1">
    <location>
        <begin position="549"/>
        <end position="559"/>
    </location>
</feature>
<dbReference type="SUPFAM" id="SSF54001">
    <property type="entry name" value="Cysteine proteinases"/>
    <property type="match status" value="1"/>
</dbReference>
<dbReference type="InterPro" id="IPR038765">
    <property type="entry name" value="Papain-like_cys_pep_sf"/>
</dbReference>
<dbReference type="Gramene" id="RZC65725">
    <property type="protein sequence ID" value="RZC65725"/>
    <property type="gene ID" value="C5167_009419"/>
</dbReference>
<evidence type="ECO:0000256" key="1">
    <source>
        <dbReference type="SAM" id="MobiDB-lite"/>
    </source>
</evidence>
<feature type="region of interest" description="Disordered" evidence="1">
    <location>
        <begin position="381"/>
        <end position="415"/>
    </location>
</feature>
<dbReference type="EMBL" id="CM010720">
    <property type="protein sequence ID" value="RZC65725.1"/>
    <property type="molecule type" value="Genomic_DNA"/>
</dbReference>
<name>A0A4Y7K184_PAPSO</name>
<gene>
    <name evidence="2" type="ORF">C5167_009419</name>
</gene>
<sequence>MAKKQNQQAKKKDEKLKKIAKPSPKGKKRDKEPYRCSLHHLCELAVKIKALIKNKQLHLKALKSCPFWRFFEPFYDGVMNKDELIKKTKAVIMFLSTIENRLDEADDIDEDLVKKVNVFVANYFARNKKTKKTDIEKRMLEAANDETRADDFVKFFVMFLLVSVFVPKKCGQTLAAKYLYMVFDMNKVCWPEVFHDYVLDSIMTNRTDVENVVGCVIYPLYWLAEMTKIAQRKHGLDKYPRFDRWNLSNICQQVLSNFENLEEKTELWSKENIGHRKGSFLLQYDESEMHLADPVDEVEIVVPDEENEVSIKVQDEENVGARSEANSFKDKYQFARALIEKLRTNTTYVLSKEEESLLAKYDAEDREQQLVITRDVNMINEQESEQESEQEQVISSSSKTVTDDEQEGDGTELTPNNIEDIKVAERVESEMEKATSSMPVTNDEQEGDGTELTPNNIEDIKVAQRVESEMEKATSSMPVTNDEQEGEGTELTPNTVEDIKVAERVEYEMSKDSSSMPVTNDEQEGEGTELTPNTIEDIKVAERVESEMSKASSSMPVTNDEQEGEGTELTPNTVEDIKVAERVESEMSKDSSSKQIIEQEENETQFVIDEDVIRKMEYEYNKKGCSSSKPNVGSIYYYPAVKMANDLLELENEQPGFDLGLSQCDSQEKGKGELSAAQRMSNMVTRMREDRRNLVPPIRMQDYNTSVKKRKKVTARKCKENKKVQEVQGVKLKPVDNLKILKVLNRNEKPLVTTFFRKNNERSTAWEHLNLQLHISGKMMDNLMREGDVAGDIIEFYILKLQNNIKKNELKQDGSTKYQRAVFISTFSYTCHSLGKKCGAVIEGFIDKMDYSVRFLFVPLLTSLGDECRKSAESMKQRIVSAFAQHDAKLPCDQQASQPTTYSLHNPTCCEQIGNDCGMHVCYYMKSLLKGNMSTDDIREKVHNMRPKLALKILLDNIE</sequence>
<dbReference type="Gene3D" id="3.40.395.10">
    <property type="entry name" value="Adenoviral Proteinase, Chain A"/>
    <property type="match status" value="1"/>
</dbReference>
<feature type="compositionally biased region" description="Basic residues" evidence="1">
    <location>
        <begin position="18"/>
        <end position="28"/>
    </location>
</feature>
<feature type="region of interest" description="Disordered" evidence="1">
    <location>
        <begin position="547"/>
        <end position="568"/>
    </location>
</feature>
<evidence type="ECO:0008006" key="4">
    <source>
        <dbReference type="Google" id="ProtNLM"/>
    </source>
</evidence>
<dbReference type="AlphaFoldDB" id="A0A4Y7K184"/>
<feature type="region of interest" description="Disordered" evidence="1">
    <location>
        <begin position="471"/>
        <end position="490"/>
    </location>
</feature>
<accession>A0A4Y7K184</accession>
<feature type="region of interest" description="Disordered" evidence="1">
    <location>
        <begin position="1"/>
        <end position="32"/>
    </location>
</feature>
<keyword evidence="3" id="KW-1185">Reference proteome</keyword>
<evidence type="ECO:0000313" key="3">
    <source>
        <dbReference type="Proteomes" id="UP000316621"/>
    </source>
</evidence>
<protein>
    <recommendedName>
        <fullName evidence="4">Ubiquitin-like protease family profile domain-containing protein</fullName>
    </recommendedName>
</protein>
<feature type="region of interest" description="Disordered" evidence="1">
    <location>
        <begin position="508"/>
        <end position="529"/>
    </location>
</feature>
<reference evidence="2 3" key="1">
    <citation type="journal article" date="2018" name="Science">
        <title>The opium poppy genome and morphinan production.</title>
        <authorList>
            <person name="Guo L."/>
            <person name="Winzer T."/>
            <person name="Yang X."/>
            <person name="Li Y."/>
            <person name="Ning Z."/>
            <person name="He Z."/>
            <person name="Teodor R."/>
            <person name="Lu Y."/>
            <person name="Bowser T.A."/>
            <person name="Graham I.A."/>
            <person name="Ye K."/>
        </authorList>
    </citation>
    <scope>NUCLEOTIDE SEQUENCE [LARGE SCALE GENOMIC DNA]</scope>
    <source>
        <strain evidence="3">cv. HN1</strain>
        <tissue evidence="2">Leaves</tissue>
    </source>
</reference>